<dbReference type="InterPro" id="IPR013783">
    <property type="entry name" value="Ig-like_fold"/>
</dbReference>
<accession>A0A8B9WW28</accession>
<keyword evidence="6" id="KW-1185">Reference proteome</keyword>
<feature type="signal peptide" evidence="3">
    <location>
        <begin position="1"/>
        <end position="26"/>
    </location>
</feature>
<evidence type="ECO:0000313" key="5">
    <source>
        <dbReference type="Ensembl" id="ENSBGRP00000013464.1"/>
    </source>
</evidence>
<sequence length="552" mass="60237">MNRLRMRALPLSKCLILGLWAPGVRARMGAGKGPGLQVTVSSASTTAPKVYPLASSCGDTSSSTVTLGCLVSSYMPEPVTVTWNSGALKSGVHTFPAVRQSSGLYSLSSMVTVPASTSETQTFTCNVAHPASSTKVDKAVTARRPVPVTPETTIPPGKPTTQKSEVEKTPCQCSKCPEPLGGLSVFIFPPKPKDTLTISGTPEVTCVVVDVGQDDPEVQFSWFVDDVEVHTARTKPREEQFNSTYRVVSALRIQHQDWLQGKEFKCKVNNKGLPAPIVRTISRTKGQAREPQVYVLAPPREELSKSTLSLTCLITGFYPEEIDVEWQRNGQPESEDKYHTTTPQLDADGSYFLYSRLRVNKSSWQEGDHYTCAVMHEALRNHYKEKPISRSPDVLLEEEICADDLDGELDGLWTTISIFITLFLLSVCYSATVTLFKVGGHPAGPRAPSVPRIPAESLSVLHCPSLSTHSLLTALGEAHVGSSLCSPCPPTGEMDLLLGGGAEEDDRPRLQKHARAGRLELLWVESRVAQTQLDRVHHLVLLSLHQVCSFPL</sequence>
<dbReference type="AlphaFoldDB" id="A0A8B9WW28"/>
<dbReference type="Proteomes" id="UP000694520">
    <property type="component" value="Chromosome 17"/>
</dbReference>
<keyword evidence="1" id="KW-0393">Immunoglobulin domain</keyword>
<reference evidence="5" key="2">
    <citation type="submission" date="2025-08" db="UniProtKB">
        <authorList>
            <consortium name="Ensembl"/>
        </authorList>
    </citation>
    <scope>IDENTIFICATION</scope>
</reference>
<dbReference type="SMART" id="SM00407">
    <property type="entry name" value="IGc1"/>
    <property type="match status" value="3"/>
</dbReference>
<dbReference type="FunFam" id="2.60.40.10:FF:000463">
    <property type="entry name" value="Immunoglobulin heavy constant gamma 1"/>
    <property type="match status" value="1"/>
</dbReference>
<evidence type="ECO:0000256" key="1">
    <source>
        <dbReference type="ARBA" id="ARBA00023319"/>
    </source>
</evidence>
<dbReference type="FunFam" id="2.60.40.10:FF:001129">
    <property type="entry name" value="Immunoglobulin heavy constant gamma 1"/>
    <property type="match status" value="1"/>
</dbReference>
<organism evidence="5 6">
    <name type="scientific">Bos mutus grunniens</name>
    <name type="common">Wild yak</name>
    <name type="synonym">Bos grunniens</name>
    <dbReference type="NCBI Taxonomy" id="30521"/>
    <lineage>
        <taxon>Eukaryota</taxon>
        <taxon>Metazoa</taxon>
        <taxon>Chordata</taxon>
        <taxon>Craniata</taxon>
        <taxon>Vertebrata</taxon>
        <taxon>Euteleostomi</taxon>
        <taxon>Mammalia</taxon>
        <taxon>Eutheria</taxon>
        <taxon>Laurasiatheria</taxon>
        <taxon>Artiodactyla</taxon>
        <taxon>Ruminantia</taxon>
        <taxon>Pecora</taxon>
        <taxon>Bovidae</taxon>
        <taxon>Bovinae</taxon>
        <taxon>Bos</taxon>
    </lineage>
</organism>
<dbReference type="InterPro" id="IPR003597">
    <property type="entry name" value="Ig_C1-set"/>
</dbReference>
<dbReference type="Ensembl" id="ENSBGRT00000015536.1">
    <property type="protein sequence ID" value="ENSBGRP00000013464.1"/>
    <property type="gene ID" value="ENSBGRG00000008342.1"/>
</dbReference>
<evidence type="ECO:0000256" key="2">
    <source>
        <dbReference type="SAM" id="MobiDB-lite"/>
    </source>
</evidence>
<feature type="region of interest" description="Disordered" evidence="2">
    <location>
        <begin position="147"/>
        <end position="166"/>
    </location>
</feature>
<dbReference type="InterPro" id="IPR036179">
    <property type="entry name" value="Ig-like_dom_sf"/>
</dbReference>
<feature type="domain" description="Ig-like" evidence="4">
    <location>
        <begin position="48"/>
        <end position="141"/>
    </location>
</feature>
<dbReference type="SUPFAM" id="SSF48726">
    <property type="entry name" value="Immunoglobulin"/>
    <property type="match status" value="3"/>
</dbReference>
<feature type="domain" description="Ig-like" evidence="4">
    <location>
        <begin position="190"/>
        <end position="282"/>
    </location>
</feature>
<evidence type="ECO:0000313" key="6">
    <source>
        <dbReference type="Proteomes" id="UP000694520"/>
    </source>
</evidence>
<dbReference type="CDD" id="cd05768">
    <property type="entry name" value="IgC1_CH3_IgAGD_CH4_IgAEM"/>
    <property type="match status" value="1"/>
</dbReference>
<dbReference type="InterPro" id="IPR007110">
    <property type="entry name" value="Ig-like_dom"/>
</dbReference>
<dbReference type="FunFam" id="2.60.40.10:FF:001540">
    <property type="entry name" value="Immunoglobulin heavy constant gamma 1"/>
    <property type="match status" value="1"/>
</dbReference>
<reference evidence="5" key="3">
    <citation type="submission" date="2025-09" db="UniProtKB">
        <authorList>
            <consortium name="Ensembl"/>
        </authorList>
    </citation>
    <scope>IDENTIFICATION</scope>
</reference>
<dbReference type="InterPro" id="IPR050380">
    <property type="entry name" value="Immune_Resp_Modulators"/>
</dbReference>
<feature type="chain" id="PRO_5034859384" description="Ig-like domain-containing protein" evidence="3">
    <location>
        <begin position="27"/>
        <end position="552"/>
    </location>
</feature>
<dbReference type="Gene3D" id="2.60.40.10">
    <property type="entry name" value="Immunoglobulins"/>
    <property type="match status" value="3"/>
</dbReference>
<name>A0A8B9WW28_BOSMU</name>
<reference evidence="5" key="1">
    <citation type="submission" date="2019-05" db="EMBL/GenBank/DDBJ databases">
        <authorList>
            <person name="Zhang S."/>
            <person name="Liu J."/>
        </authorList>
    </citation>
    <scope>NUCLEOTIDE SEQUENCE [LARGE SCALE GENOMIC DNA]</scope>
</reference>
<dbReference type="PANTHER" id="PTHR23411">
    <property type="entry name" value="TAPASIN"/>
    <property type="match status" value="1"/>
</dbReference>
<dbReference type="PROSITE" id="PS00290">
    <property type="entry name" value="IG_MHC"/>
    <property type="match status" value="1"/>
</dbReference>
<dbReference type="PROSITE" id="PS50835">
    <property type="entry name" value="IG_LIKE"/>
    <property type="match status" value="3"/>
</dbReference>
<dbReference type="GeneTree" id="ENSGT00940000162793"/>
<evidence type="ECO:0000259" key="4">
    <source>
        <dbReference type="PROSITE" id="PS50835"/>
    </source>
</evidence>
<evidence type="ECO:0000256" key="3">
    <source>
        <dbReference type="SAM" id="SignalP"/>
    </source>
</evidence>
<dbReference type="InterPro" id="IPR003006">
    <property type="entry name" value="Ig/MHC_CS"/>
</dbReference>
<keyword evidence="3" id="KW-0732">Signal</keyword>
<dbReference type="CDD" id="cd21817">
    <property type="entry name" value="IgC1_CH1_IgEG"/>
    <property type="match status" value="1"/>
</dbReference>
<feature type="domain" description="Ig-like" evidence="4">
    <location>
        <begin position="291"/>
        <end position="389"/>
    </location>
</feature>
<dbReference type="Pfam" id="PF07654">
    <property type="entry name" value="C1-set"/>
    <property type="match status" value="3"/>
</dbReference>
<proteinExistence type="predicted"/>
<protein>
    <recommendedName>
        <fullName evidence="4">Ig-like domain-containing protein</fullName>
    </recommendedName>
</protein>